<dbReference type="RefSeq" id="WP_115591944.1">
    <property type="nucleotide sequence ID" value="NZ_QRHA01000002.1"/>
</dbReference>
<evidence type="ECO:0000256" key="1">
    <source>
        <dbReference type="ARBA" id="ARBA00005879"/>
    </source>
</evidence>
<evidence type="ECO:0000256" key="6">
    <source>
        <dbReference type="ARBA" id="ARBA00023244"/>
    </source>
</evidence>
<dbReference type="Proteomes" id="UP000256561">
    <property type="component" value="Unassembled WGS sequence"/>
</dbReference>
<dbReference type="InterPro" id="IPR050161">
    <property type="entry name" value="Siro_Cobalamin_biosynth"/>
</dbReference>
<dbReference type="EMBL" id="QRHA01000002">
    <property type="protein sequence ID" value="RDV28021.1"/>
    <property type="molecule type" value="Genomic_DNA"/>
</dbReference>
<dbReference type="InterPro" id="IPR006366">
    <property type="entry name" value="CobA/CysG_C"/>
</dbReference>
<evidence type="ECO:0000259" key="9">
    <source>
        <dbReference type="Pfam" id="PF00590"/>
    </source>
</evidence>
<feature type="domain" description="Tetrapyrrole methylase" evidence="9">
    <location>
        <begin position="45"/>
        <end position="256"/>
    </location>
</feature>
<evidence type="ECO:0000256" key="7">
    <source>
        <dbReference type="ARBA" id="ARBA00025705"/>
    </source>
</evidence>
<dbReference type="GO" id="GO:0032259">
    <property type="term" value="P:methylation"/>
    <property type="evidence" value="ECO:0007669"/>
    <property type="project" value="UniProtKB-KW"/>
</dbReference>
<dbReference type="Gene3D" id="3.30.950.10">
    <property type="entry name" value="Methyltransferase, Cobalt-precorrin-4 Transmethylase, Domain 2"/>
    <property type="match status" value="1"/>
</dbReference>
<evidence type="ECO:0000256" key="8">
    <source>
        <dbReference type="ARBA" id="ARBA00060548"/>
    </source>
</evidence>
<keyword evidence="6" id="KW-0627">Porphyrin biosynthesis</keyword>
<dbReference type="UniPathway" id="UPA00262">
    <property type="reaction ID" value="UER00211"/>
</dbReference>
<comment type="pathway">
    <text evidence="8">Cofactor biosynthesis; adenosylcobalamin biosynthesis; precorrin-2 from uroporphyrinogen III: step 1/1.</text>
</comment>
<comment type="similarity">
    <text evidence="1">Belongs to the precorrin methyltransferase family.</text>
</comment>
<dbReference type="AlphaFoldDB" id="A0A3D8MC99"/>
<evidence type="ECO:0000256" key="5">
    <source>
        <dbReference type="ARBA" id="ARBA00022691"/>
    </source>
</evidence>
<evidence type="ECO:0000256" key="4">
    <source>
        <dbReference type="ARBA" id="ARBA00022679"/>
    </source>
</evidence>
<dbReference type="PROSITE" id="PS00839">
    <property type="entry name" value="SUMT_1"/>
    <property type="match status" value="1"/>
</dbReference>
<dbReference type="NCBIfam" id="TIGR01469">
    <property type="entry name" value="cobA_cysG_Cterm"/>
    <property type="match status" value="1"/>
</dbReference>
<protein>
    <recommendedName>
        <fullName evidence="2">uroporphyrinogen-III C-methyltransferase</fullName>
        <ecNumber evidence="2">2.1.1.107</ecNumber>
    </recommendedName>
</protein>
<sequence>MTFNLSAHISRLPSVYFRFIEGVRRRHDGAKGRASTLEGGQTGQVFIVGAGPGDADLLTVKAHKLLQSADVVLFDWLVDESVLAVIPRHVRTEFVGKRSGRHSMPQADICSRLVALAQQGFRVVRLKGGDPAVFARTCEETDALTQAGIPFAIVPGITAASGASAYTGIPLTDRRCSRAVTLMTAHMQDPDEEPDWQRIQQALKTETVVLYMGLKRLSQITQRLMGAGVALDLPVAVIENACCINQFVITGPLNEIAEKVQAANLKGPALLIFGEVVSARQQVDPALLQQIAHVTPI</sequence>
<proteinExistence type="inferred from homology"/>
<accession>A0A3D8MC99</accession>
<dbReference type="GO" id="GO:0004851">
    <property type="term" value="F:uroporphyrin-III C-methyltransferase activity"/>
    <property type="evidence" value="ECO:0007669"/>
    <property type="project" value="UniProtKB-EC"/>
</dbReference>
<dbReference type="InterPro" id="IPR014776">
    <property type="entry name" value="4pyrrole_Mease_sub2"/>
</dbReference>
<dbReference type="FunFam" id="3.40.1010.10:FF:000001">
    <property type="entry name" value="Siroheme synthase"/>
    <property type="match status" value="1"/>
</dbReference>
<evidence type="ECO:0000256" key="2">
    <source>
        <dbReference type="ARBA" id="ARBA00012162"/>
    </source>
</evidence>
<dbReference type="NCBIfam" id="NF004790">
    <property type="entry name" value="PRK06136.1"/>
    <property type="match status" value="1"/>
</dbReference>
<keyword evidence="3 10" id="KW-0489">Methyltransferase</keyword>
<organism evidence="10 11">
    <name type="scientific">Alteromonas aestuariivivens</name>
    <dbReference type="NCBI Taxonomy" id="1938339"/>
    <lineage>
        <taxon>Bacteria</taxon>
        <taxon>Pseudomonadati</taxon>
        <taxon>Pseudomonadota</taxon>
        <taxon>Gammaproteobacteria</taxon>
        <taxon>Alteromonadales</taxon>
        <taxon>Alteromonadaceae</taxon>
        <taxon>Alteromonas/Salinimonas group</taxon>
        <taxon>Alteromonas</taxon>
    </lineage>
</organism>
<evidence type="ECO:0000256" key="3">
    <source>
        <dbReference type="ARBA" id="ARBA00022603"/>
    </source>
</evidence>
<dbReference type="InterPro" id="IPR003043">
    <property type="entry name" value="Uropor_MeTrfase_CS"/>
</dbReference>
<dbReference type="PANTHER" id="PTHR45790">
    <property type="entry name" value="SIROHEME SYNTHASE-RELATED"/>
    <property type="match status" value="1"/>
</dbReference>
<dbReference type="InterPro" id="IPR014777">
    <property type="entry name" value="4pyrrole_Mease_sub1"/>
</dbReference>
<dbReference type="CDD" id="cd11642">
    <property type="entry name" value="SUMT"/>
    <property type="match status" value="1"/>
</dbReference>
<gene>
    <name evidence="10" type="primary">cobA</name>
    <name evidence="10" type="ORF">DXV75_03380</name>
</gene>
<keyword evidence="5" id="KW-0949">S-adenosyl-L-methionine</keyword>
<dbReference type="GO" id="GO:0019354">
    <property type="term" value="P:siroheme biosynthetic process"/>
    <property type="evidence" value="ECO:0007669"/>
    <property type="project" value="UniProtKB-UniPathway"/>
</dbReference>
<dbReference type="InterPro" id="IPR035996">
    <property type="entry name" value="4pyrrol_Methylase_sf"/>
</dbReference>
<comment type="pathway">
    <text evidence="7">Porphyrin-containing compound metabolism; siroheme biosynthesis; precorrin-2 from uroporphyrinogen III: step 1/1.</text>
</comment>
<dbReference type="Gene3D" id="3.40.1010.10">
    <property type="entry name" value="Cobalt-precorrin-4 Transmethylase, Domain 1"/>
    <property type="match status" value="1"/>
</dbReference>
<dbReference type="SUPFAM" id="SSF53790">
    <property type="entry name" value="Tetrapyrrole methylase"/>
    <property type="match status" value="1"/>
</dbReference>
<keyword evidence="4 10" id="KW-0808">Transferase</keyword>
<dbReference type="OrthoDB" id="9815856at2"/>
<comment type="caution">
    <text evidence="10">The sequence shown here is derived from an EMBL/GenBank/DDBJ whole genome shotgun (WGS) entry which is preliminary data.</text>
</comment>
<evidence type="ECO:0000313" key="10">
    <source>
        <dbReference type="EMBL" id="RDV28021.1"/>
    </source>
</evidence>
<dbReference type="EC" id="2.1.1.107" evidence="2"/>
<name>A0A3D8MC99_9ALTE</name>
<dbReference type="InterPro" id="IPR000878">
    <property type="entry name" value="4pyrrol_Mease"/>
</dbReference>
<evidence type="ECO:0000313" key="11">
    <source>
        <dbReference type="Proteomes" id="UP000256561"/>
    </source>
</evidence>
<keyword evidence="11" id="KW-1185">Reference proteome</keyword>
<dbReference type="Pfam" id="PF00590">
    <property type="entry name" value="TP_methylase"/>
    <property type="match status" value="1"/>
</dbReference>
<dbReference type="PANTHER" id="PTHR45790:SF3">
    <property type="entry name" value="S-ADENOSYL-L-METHIONINE-DEPENDENT UROPORPHYRINOGEN III METHYLTRANSFERASE, CHLOROPLASTIC"/>
    <property type="match status" value="1"/>
</dbReference>
<reference evidence="11" key="1">
    <citation type="submission" date="2018-08" db="EMBL/GenBank/DDBJ databases">
        <authorList>
            <person name="Zhang J."/>
            <person name="Du Z.-J."/>
        </authorList>
    </citation>
    <scope>NUCLEOTIDE SEQUENCE [LARGE SCALE GENOMIC DNA]</scope>
    <source>
        <strain evidence="11">KCTC 52655</strain>
    </source>
</reference>